<dbReference type="SMART" id="SM00175">
    <property type="entry name" value="RAB"/>
    <property type="match status" value="1"/>
</dbReference>
<evidence type="ECO:0000256" key="1">
    <source>
        <dbReference type="ARBA" id="ARBA00006270"/>
    </source>
</evidence>
<dbReference type="SMART" id="SM00173">
    <property type="entry name" value="RAS"/>
    <property type="match status" value="1"/>
</dbReference>
<dbReference type="NCBIfam" id="TIGR00231">
    <property type="entry name" value="small_GTP"/>
    <property type="match status" value="1"/>
</dbReference>
<dbReference type="EMBL" id="CAJPWZ010002969">
    <property type="protein sequence ID" value="CAG2249259.1"/>
    <property type="molecule type" value="Genomic_DNA"/>
</dbReference>
<dbReference type="AlphaFoldDB" id="A0A8S3V5B0"/>
<dbReference type="PROSITE" id="PS51421">
    <property type="entry name" value="RAS"/>
    <property type="match status" value="1"/>
</dbReference>
<sequence>MENHPGVNKTNGQAQGKICQFKLILLGQSGVGKSSSVLRYINGQFHENYEATLGYRFVTHSVCLDDTTVKFVIWDTSGQSRYFSCVAEKTRGAHAAIVVYDITAGNTFFRVREWVNMLKSRTSPNIVIALAGNKSDLANKRMVEFDKAQAYAEENGLLFMETSAKTAMNVNEIFLAIAKKLLENGSGGAGQQTLEKSEERGGCCNMCKQQ</sequence>
<dbReference type="PROSITE" id="PS51419">
    <property type="entry name" value="RAB"/>
    <property type="match status" value="1"/>
</dbReference>
<dbReference type="PANTHER" id="PTHR47978">
    <property type="match status" value="1"/>
</dbReference>
<dbReference type="InterPro" id="IPR005225">
    <property type="entry name" value="Small_GTP-bd"/>
</dbReference>
<evidence type="ECO:0000313" key="3">
    <source>
        <dbReference type="EMBL" id="CAG2249259.1"/>
    </source>
</evidence>
<dbReference type="GO" id="GO:0003924">
    <property type="term" value="F:GTPase activity"/>
    <property type="evidence" value="ECO:0007669"/>
    <property type="project" value="InterPro"/>
</dbReference>
<dbReference type="InterPro" id="IPR001806">
    <property type="entry name" value="Small_GTPase"/>
</dbReference>
<dbReference type="PRINTS" id="PR00449">
    <property type="entry name" value="RASTRNSFRMNG"/>
</dbReference>
<proteinExistence type="inferred from homology"/>
<protein>
    <submittedName>
        <fullName evidence="3">RAB5C</fullName>
    </submittedName>
</protein>
<dbReference type="InterPro" id="IPR027417">
    <property type="entry name" value="P-loop_NTPase"/>
</dbReference>
<evidence type="ECO:0000256" key="2">
    <source>
        <dbReference type="ARBA" id="ARBA00022741"/>
    </source>
</evidence>
<dbReference type="Pfam" id="PF00071">
    <property type="entry name" value="Ras"/>
    <property type="match status" value="1"/>
</dbReference>
<dbReference type="Gene3D" id="3.40.50.300">
    <property type="entry name" value="P-loop containing nucleotide triphosphate hydrolases"/>
    <property type="match status" value="1"/>
</dbReference>
<gene>
    <name evidence="3" type="ORF">MEDL_61113</name>
</gene>
<organism evidence="3 4">
    <name type="scientific">Mytilus edulis</name>
    <name type="common">Blue mussel</name>
    <dbReference type="NCBI Taxonomy" id="6550"/>
    <lineage>
        <taxon>Eukaryota</taxon>
        <taxon>Metazoa</taxon>
        <taxon>Spiralia</taxon>
        <taxon>Lophotrochozoa</taxon>
        <taxon>Mollusca</taxon>
        <taxon>Bivalvia</taxon>
        <taxon>Autobranchia</taxon>
        <taxon>Pteriomorphia</taxon>
        <taxon>Mytilida</taxon>
        <taxon>Mytiloidea</taxon>
        <taxon>Mytilidae</taxon>
        <taxon>Mytilinae</taxon>
        <taxon>Mytilus</taxon>
    </lineage>
</organism>
<keyword evidence="2" id="KW-0547">Nucleotide-binding</keyword>
<dbReference type="FunFam" id="3.40.50.300:FF:000808">
    <property type="entry name" value="Small GTP-binding protein, putative"/>
    <property type="match status" value="1"/>
</dbReference>
<dbReference type="SUPFAM" id="SSF52540">
    <property type="entry name" value="P-loop containing nucleoside triphosphate hydrolases"/>
    <property type="match status" value="1"/>
</dbReference>
<dbReference type="SMART" id="SM00176">
    <property type="entry name" value="RAN"/>
    <property type="match status" value="1"/>
</dbReference>
<evidence type="ECO:0000313" key="4">
    <source>
        <dbReference type="Proteomes" id="UP000683360"/>
    </source>
</evidence>
<dbReference type="CDD" id="cd01860">
    <property type="entry name" value="Rab5_related"/>
    <property type="match status" value="1"/>
</dbReference>
<comment type="similarity">
    <text evidence="1">Belongs to the small GTPase superfamily. Rab family.</text>
</comment>
<reference evidence="3" key="1">
    <citation type="submission" date="2021-03" db="EMBL/GenBank/DDBJ databases">
        <authorList>
            <person name="Bekaert M."/>
        </authorList>
    </citation>
    <scope>NUCLEOTIDE SEQUENCE</scope>
</reference>
<dbReference type="SMART" id="SM00174">
    <property type="entry name" value="RHO"/>
    <property type="match status" value="1"/>
</dbReference>
<dbReference type="OrthoDB" id="63533at2759"/>
<accession>A0A8S3V5B0</accession>
<name>A0A8S3V5B0_MYTED</name>
<dbReference type="Proteomes" id="UP000683360">
    <property type="component" value="Unassembled WGS sequence"/>
</dbReference>
<dbReference type="GO" id="GO:0005525">
    <property type="term" value="F:GTP binding"/>
    <property type="evidence" value="ECO:0007669"/>
    <property type="project" value="InterPro"/>
</dbReference>
<comment type="caution">
    <text evidence="3">The sequence shown here is derived from an EMBL/GenBank/DDBJ whole genome shotgun (WGS) entry which is preliminary data.</text>
</comment>
<keyword evidence="4" id="KW-1185">Reference proteome</keyword>